<dbReference type="InterPro" id="IPR019405">
    <property type="entry name" value="Lactonase_7-beta_prop"/>
</dbReference>
<evidence type="ECO:0000313" key="1">
    <source>
        <dbReference type="EMBL" id="MCP9270648.1"/>
    </source>
</evidence>
<dbReference type="EMBL" id="JANDBD010000001">
    <property type="protein sequence ID" value="MCP9270648.1"/>
    <property type="molecule type" value="Genomic_DNA"/>
</dbReference>
<dbReference type="InterPro" id="IPR051200">
    <property type="entry name" value="Host-pathogen_enzymatic-act"/>
</dbReference>
<accession>A0ABT1LUS6</accession>
<gene>
    <name evidence="1" type="ORF">NM203_00460</name>
</gene>
<dbReference type="Proteomes" id="UP001651690">
    <property type="component" value="Unassembled WGS sequence"/>
</dbReference>
<evidence type="ECO:0000313" key="2">
    <source>
        <dbReference type="Proteomes" id="UP001651690"/>
    </source>
</evidence>
<proteinExistence type="predicted"/>
<dbReference type="PANTHER" id="PTHR47197:SF3">
    <property type="entry name" value="DIHYDRO-HEME D1 DEHYDROGENASE"/>
    <property type="match status" value="1"/>
</dbReference>
<keyword evidence="2" id="KW-1185">Reference proteome</keyword>
<dbReference type="PANTHER" id="PTHR47197">
    <property type="entry name" value="PROTEIN NIRF"/>
    <property type="match status" value="1"/>
</dbReference>
<name>A0ABT1LUS6_9MYCO</name>
<dbReference type="InterPro" id="IPR015943">
    <property type="entry name" value="WD40/YVTN_repeat-like_dom_sf"/>
</dbReference>
<organism evidence="1 2">
    <name type="scientific">Mycolicibacterium arenosum</name>
    <dbReference type="NCBI Taxonomy" id="2952157"/>
    <lineage>
        <taxon>Bacteria</taxon>
        <taxon>Bacillati</taxon>
        <taxon>Actinomycetota</taxon>
        <taxon>Actinomycetes</taxon>
        <taxon>Mycobacteriales</taxon>
        <taxon>Mycobacteriaceae</taxon>
        <taxon>Mycolicibacterium</taxon>
    </lineage>
</organism>
<sequence>MTVDSADVSLLAEGYVGRGPISDLAADSGALVVTNFGDNTVAVVDVDTLAVRGGVKTGRPFAAGAAHGRAFVAVSSASEDAIAVIDTANGAVVAAYPMDGAVAAMTVSPDGKRVYVARDGRDGVDVAVIDVVAERLATINIIATPDTTIDALRVDEADRRLFVAVTDSVTSRIIVVDIATGRVRRTLDIGAPIRGLELGLDSTAYVLTSDITSRGVLHIVDLVANRVTGTVAVGAAPMQLALSADGSRAFVVDYDRVHVVSTEAYAVVGAVTVGARPACVAVADERLFIADYNGGLTSYAITARVMIAPPFVAAQHVVAERVRELQVAGV</sequence>
<comment type="caution">
    <text evidence="1">The sequence shown here is derived from an EMBL/GenBank/DDBJ whole genome shotgun (WGS) entry which is preliminary data.</text>
</comment>
<protein>
    <submittedName>
        <fullName evidence="1">Beta-propeller fold lactonase family protein</fullName>
    </submittedName>
</protein>
<dbReference type="InterPro" id="IPR011044">
    <property type="entry name" value="Quino_amine_DH_bsu"/>
</dbReference>
<dbReference type="Gene3D" id="2.130.10.10">
    <property type="entry name" value="YVTN repeat-like/Quinoprotein amine dehydrogenase"/>
    <property type="match status" value="2"/>
</dbReference>
<dbReference type="SUPFAM" id="SSF50969">
    <property type="entry name" value="YVTN repeat-like/Quinoprotein amine dehydrogenase"/>
    <property type="match status" value="1"/>
</dbReference>
<reference evidence="1 2" key="1">
    <citation type="submission" date="2022-06" db="EMBL/GenBank/DDBJ databases">
        <title>Mycolicibacterium sp. CAU 1645 isolated from seawater.</title>
        <authorList>
            <person name="Kim W."/>
        </authorList>
    </citation>
    <scope>NUCLEOTIDE SEQUENCE [LARGE SCALE GENOMIC DNA]</scope>
    <source>
        <strain evidence="1 2">CAU 1645</strain>
    </source>
</reference>
<dbReference type="Pfam" id="PF10282">
    <property type="entry name" value="Lactonase"/>
    <property type="match status" value="1"/>
</dbReference>
<dbReference type="RefSeq" id="WP_255057621.1">
    <property type="nucleotide sequence ID" value="NZ_JANDBD010000001.1"/>
</dbReference>